<gene>
    <name evidence="2" type="ORF">UY83_C0008G0008</name>
</gene>
<feature type="compositionally biased region" description="Polar residues" evidence="1">
    <location>
        <begin position="48"/>
        <end position="63"/>
    </location>
</feature>
<evidence type="ECO:0008006" key="4">
    <source>
        <dbReference type="Google" id="ProtNLM"/>
    </source>
</evidence>
<dbReference type="EMBL" id="LCRO01000008">
    <property type="protein sequence ID" value="KKW35420.1"/>
    <property type="molecule type" value="Genomic_DNA"/>
</dbReference>
<accession>A0A0G1XWV7</accession>
<name>A0A0G1XWV7_9BACT</name>
<feature type="region of interest" description="Disordered" evidence="1">
    <location>
        <begin position="30"/>
        <end position="63"/>
    </location>
</feature>
<protein>
    <recommendedName>
        <fullName evidence="4">Protein TolB</fullName>
    </recommendedName>
</protein>
<evidence type="ECO:0000313" key="2">
    <source>
        <dbReference type="EMBL" id="KKW35420.1"/>
    </source>
</evidence>
<organism evidence="2 3">
    <name type="scientific">Candidatus Adlerbacteria bacterium GW2011_GWA1_54_10</name>
    <dbReference type="NCBI Taxonomy" id="1618605"/>
    <lineage>
        <taxon>Bacteria</taxon>
        <taxon>Candidatus Adleribacteriota</taxon>
    </lineage>
</organism>
<reference evidence="2 3" key="1">
    <citation type="journal article" date="2015" name="Nature">
        <title>rRNA introns, odd ribosomes, and small enigmatic genomes across a large radiation of phyla.</title>
        <authorList>
            <person name="Brown C.T."/>
            <person name="Hug L.A."/>
            <person name="Thomas B.C."/>
            <person name="Sharon I."/>
            <person name="Castelle C.J."/>
            <person name="Singh A."/>
            <person name="Wilkins M.J."/>
            <person name="Williams K.H."/>
            <person name="Banfield J.F."/>
        </authorList>
    </citation>
    <scope>NUCLEOTIDE SEQUENCE [LARGE SCALE GENOMIC DNA]</scope>
</reference>
<dbReference type="AlphaFoldDB" id="A0A0G1XWV7"/>
<evidence type="ECO:0000256" key="1">
    <source>
        <dbReference type="SAM" id="MobiDB-lite"/>
    </source>
</evidence>
<evidence type="ECO:0000313" key="3">
    <source>
        <dbReference type="Proteomes" id="UP000034740"/>
    </source>
</evidence>
<feature type="compositionally biased region" description="Polar residues" evidence="1">
    <location>
        <begin position="30"/>
        <end position="39"/>
    </location>
</feature>
<sequence length="395" mass="41994">MNAKFIWISGAAAILAVIAAAWFVFSPASSTPANQTQELGTGEERAMSTDNLRPTTDKQNQSAPIDASSKIFKISDGPVAGAALIQTLRPTTTIARFASADRGHISDLVLDSPGAVPRAVSNTTIPGIVRVLWSVKGNGALLQYAEDETVKTVSISNMSTTTQSAKVQFLPNNIQDVAVSPEGSQIAYLLRTRAGSDGYLAKSDGSGSKKLFSLPVSQALLLWPAPNNLLAYSAPSAGEPGIAFSIGKDGTVSPILYAPGLTAIASRDFSKIIYQTALSERSTYIYNVKTGLSTGLSFDPFPEKCIWGPQNLLYCAVPISYTAPGYLDLWHKGSASAADTIISYDIATGRSKIIASPGKDGGEESDIVEIAVSSDEKYLLFIRREDRGLWGVRIY</sequence>
<dbReference type="Proteomes" id="UP000034740">
    <property type="component" value="Unassembled WGS sequence"/>
</dbReference>
<comment type="caution">
    <text evidence="2">The sequence shown here is derived from an EMBL/GenBank/DDBJ whole genome shotgun (WGS) entry which is preliminary data.</text>
</comment>
<proteinExistence type="predicted"/>
<dbReference type="SUPFAM" id="SSF82171">
    <property type="entry name" value="DPP6 N-terminal domain-like"/>
    <property type="match status" value="1"/>
</dbReference>